<sequence length="247" mass="28399">MASSAERHDLLFAAKLSEQAKRYDEMGDAMKKLVMMKVELSPEERSAFSMAYKKAIEPLRSSWGILQQGKSNEEINGAKQKVIRIREFQEKIESDLSSICEEVMSLLDKHLLPFTTNDENRVFYLKMKGDYYRYMAEYKTESERKRLLTAIVEAEGLPPLNPIMLGSNLNYSVFLYDIVKARRRAMAVARRTVNAAVGEIEGKMLNKEVYEDSMTILDLIKDNLARWAADVPLGSDDLFFVLRRFSL</sequence>
<dbReference type="PRINTS" id="PR00305">
    <property type="entry name" value="1433ZETA"/>
</dbReference>
<comment type="caution">
    <text evidence="4">The sequence shown here is derived from an EMBL/GenBank/DDBJ whole genome shotgun (WGS) entry which is preliminary data.</text>
</comment>
<name>A0A438CRI7_VITVI</name>
<comment type="similarity">
    <text evidence="1">Belongs to the 14-3-3 family.</text>
</comment>
<organism evidence="4 5">
    <name type="scientific">Vitis vinifera</name>
    <name type="common">Grape</name>
    <dbReference type="NCBI Taxonomy" id="29760"/>
    <lineage>
        <taxon>Eukaryota</taxon>
        <taxon>Viridiplantae</taxon>
        <taxon>Streptophyta</taxon>
        <taxon>Embryophyta</taxon>
        <taxon>Tracheophyta</taxon>
        <taxon>Spermatophyta</taxon>
        <taxon>Magnoliopsida</taxon>
        <taxon>eudicotyledons</taxon>
        <taxon>Gunneridae</taxon>
        <taxon>Pentapetalae</taxon>
        <taxon>rosids</taxon>
        <taxon>Vitales</taxon>
        <taxon>Vitaceae</taxon>
        <taxon>Viteae</taxon>
        <taxon>Vitis</taxon>
    </lineage>
</organism>
<gene>
    <name evidence="4" type="primary">TFT8_1</name>
    <name evidence="4" type="ORF">CK203_104376</name>
</gene>
<proteinExistence type="inferred from homology"/>
<dbReference type="Proteomes" id="UP000288805">
    <property type="component" value="Unassembled WGS sequence"/>
</dbReference>
<evidence type="ECO:0000256" key="2">
    <source>
        <dbReference type="PIRSR" id="PIRSR000868-1"/>
    </source>
</evidence>
<dbReference type="InterPro" id="IPR000308">
    <property type="entry name" value="14-3-3"/>
</dbReference>
<dbReference type="SMART" id="SM00101">
    <property type="entry name" value="14_3_3"/>
    <property type="match status" value="1"/>
</dbReference>
<dbReference type="InterPro" id="IPR023410">
    <property type="entry name" value="14-3-3_domain"/>
</dbReference>
<dbReference type="Pfam" id="PF00244">
    <property type="entry name" value="14-3-3"/>
    <property type="match status" value="1"/>
</dbReference>
<dbReference type="PIRSF" id="PIRSF000868">
    <property type="entry name" value="14-3-3"/>
    <property type="match status" value="1"/>
</dbReference>
<dbReference type="CDD" id="cd08774">
    <property type="entry name" value="14-3-3"/>
    <property type="match status" value="1"/>
</dbReference>
<protein>
    <submittedName>
        <fullName evidence="4">14-3-3 protein 8</fullName>
    </submittedName>
</protein>
<dbReference type="PANTHER" id="PTHR18860">
    <property type="entry name" value="14-3-3 PROTEIN"/>
    <property type="match status" value="1"/>
</dbReference>
<dbReference type="Gene3D" id="1.20.190.20">
    <property type="entry name" value="14-3-3 domain"/>
    <property type="match status" value="1"/>
</dbReference>
<dbReference type="EMBL" id="QGNW01002059">
    <property type="protein sequence ID" value="RVW25832.1"/>
    <property type="molecule type" value="Genomic_DNA"/>
</dbReference>
<feature type="domain" description="14-3-3" evidence="3">
    <location>
        <begin position="7"/>
        <end position="241"/>
    </location>
</feature>
<dbReference type="AlphaFoldDB" id="A0A438CRI7"/>
<evidence type="ECO:0000256" key="1">
    <source>
        <dbReference type="ARBA" id="ARBA00006141"/>
    </source>
</evidence>
<dbReference type="SUPFAM" id="SSF48445">
    <property type="entry name" value="14-3-3 protein"/>
    <property type="match status" value="1"/>
</dbReference>
<feature type="site" description="Interaction with phosphoserine on interacting protein" evidence="2">
    <location>
        <position position="60"/>
    </location>
</feature>
<evidence type="ECO:0000313" key="5">
    <source>
        <dbReference type="Proteomes" id="UP000288805"/>
    </source>
</evidence>
<evidence type="ECO:0000259" key="3">
    <source>
        <dbReference type="SMART" id="SM00101"/>
    </source>
</evidence>
<evidence type="ECO:0000313" key="4">
    <source>
        <dbReference type="EMBL" id="RVW25832.1"/>
    </source>
</evidence>
<accession>A0A438CRI7</accession>
<feature type="site" description="Interaction with phosphoserine on interacting protein" evidence="2">
    <location>
        <position position="133"/>
    </location>
</feature>
<dbReference type="InterPro" id="IPR036815">
    <property type="entry name" value="14-3-3_dom_sf"/>
</dbReference>
<reference evidence="4 5" key="1">
    <citation type="journal article" date="2018" name="PLoS Genet.">
        <title>Population sequencing reveals clonal diversity and ancestral inbreeding in the grapevine cultivar Chardonnay.</title>
        <authorList>
            <person name="Roach M.J."/>
            <person name="Johnson D.L."/>
            <person name="Bohlmann J."/>
            <person name="van Vuuren H.J."/>
            <person name="Jones S.J."/>
            <person name="Pretorius I.S."/>
            <person name="Schmidt S.A."/>
            <person name="Borneman A.R."/>
        </authorList>
    </citation>
    <scope>NUCLEOTIDE SEQUENCE [LARGE SCALE GENOMIC DNA]</scope>
    <source>
        <strain evidence="5">cv. Chardonnay</strain>
        <tissue evidence="4">Leaf</tissue>
    </source>
</reference>